<evidence type="ECO:0000256" key="2">
    <source>
        <dbReference type="ARBA" id="ARBA00022823"/>
    </source>
</evidence>
<evidence type="ECO:0000313" key="7">
    <source>
        <dbReference type="EMBL" id="KAF3108021.1"/>
    </source>
</evidence>
<keyword evidence="3" id="KW-0809">Transit peptide</keyword>
<evidence type="ECO:0000256" key="1">
    <source>
        <dbReference type="ARBA" id="ARBA00007317"/>
    </source>
</evidence>
<dbReference type="PANTHER" id="PTHR23151:SF82">
    <property type="entry name" value="PYRUVATE DEHYDROGENASE COMPLEX PROTEIN X COMPONENT, MITOCHONDRIAL"/>
    <property type="match status" value="1"/>
</dbReference>
<dbReference type="PROSITE" id="PS00189">
    <property type="entry name" value="LIPOYL"/>
    <property type="match status" value="1"/>
</dbReference>
<dbReference type="InterPro" id="IPR045257">
    <property type="entry name" value="E2/Pdx1"/>
</dbReference>
<sequence length="419" mass="45198">MTSTMSSALRSSKRLLRPGYSWRAVAARGISSTTRDLKAHNFNMPALSPTMMEGTITSWRINEGDKFAAGDVILEVETDKAQMDVEAQDDGILAKIFVKASKDAVQVGTRIGVLADIEDDISTLEIPPESPSIIPQESSSPPPPSPSKQESTPSSSSSSSSSPSSSSSSQDQSQPQETTPSPHKPRKNPFIPTPGLVHLLHTNGLQMSDINGTGPQGRVLKGDVLAHLGKIDKNKPKSLASDISKLSKLDLSNVTPKKQSLPPKEQEDQQQKQIKKPNPLEEIEVSIPISLAKLNTTQIPVETTIAKAVELANSGLPPSKIPATPGELFDEILGLPSIKREPKYSVKTSEFKPVPQTPVVADLFDEIIGISKPRSVSSSPSPSPGLQEFKVKVPAIDRDRAEFFLAKVKFSLEQDEKVL</sequence>
<dbReference type="Pfam" id="PF02817">
    <property type="entry name" value="E3_binding"/>
    <property type="match status" value="1"/>
</dbReference>
<organism evidence="7 8">
    <name type="scientific">Orbilia oligospora</name>
    <name type="common">Nematode-trapping fungus</name>
    <name type="synonym">Arthrobotrys oligospora</name>
    <dbReference type="NCBI Taxonomy" id="2813651"/>
    <lineage>
        <taxon>Eukaryota</taxon>
        <taxon>Fungi</taxon>
        <taxon>Dikarya</taxon>
        <taxon>Ascomycota</taxon>
        <taxon>Pezizomycotina</taxon>
        <taxon>Orbiliomycetes</taxon>
        <taxon>Orbiliales</taxon>
        <taxon>Orbiliaceae</taxon>
        <taxon>Orbilia</taxon>
    </lineage>
</organism>
<dbReference type="GO" id="GO:0004742">
    <property type="term" value="F:dihydrolipoyllysine-residue acetyltransferase activity"/>
    <property type="evidence" value="ECO:0007669"/>
    <property type="project" value="TreeGrafter"/>
</dbReference>
<dbReference type="SUPFAM" id="SSF51230">
    <property type="entry name" value="Single hybrid motif"/>
    <property type="match status" value="1"/>
</dbReference>
<feature type="domain" description="Peripheral subunit-binding (PSBD)" evidence="6">
    <location>
        <begin position="191"/>
        <end position="228"/>
    </location>
</feature>
<dbReference type="EMBL" id="WIQW01000009">
    <property type="protein sequence ID" value="KAF3108021.1"/>
    <property type="molecule type" value="Genomic_DNA"/>
</dbReference>
<feature type="compositionally biased region" description="Low complexity" evidence="4">
    <location>
        <begin position="125"/>
        <end position="139"/>
    </location>
</feature>
<dbReference type="GO" id="GO:0006086">
    <property type="term" value="P:pyruvate decarboxylation to acetyl-CoA"/>
    <property type="evidence" value="ECO:0007669"/>
    <property type="project" value="InterPro"/>
</dbReference>
<evidence type="ECO:0000256" key="4">
    <source>
        <dbReference type="SAM" id="MobiDB-lite"/>
    </source>
</evidence>
<gene>
    <name evidence="7" type="primary">PDX1</name>
    <name evidence="7" type="ORF">TWF102_011503</name>
</gene>
<dbReference type="Gene3D" id="4.10.320.10">
    <property type="entry name" value="E3-binding domain"/>
    <property type="match status" value="1"/>
</dbReference>
<dbReference type="AlphaFoldDB" id="A0A7C8JGT9"/>
<dbReference type="Proteomes" id="UP000475325">
    <property type="component" value="Unassembled WGS sequence"/>
</dbReference>
<dbReference type="PROSITE" id="PS51826">
    <property type="entry name" value="PSBD"/>
    <property type="match status" value="1"/>
</dbReference>
<dbReference type="InterPro" id="IPR000089">
    <property type="entry name" value="Biotin_lipoyl"/>
</dbReference>
<proteinExistence type="inferred from homology"/>
<dbReference type="InterPro" id="IPR011053">
    <property type="entry name" value="Single_hybrid_motif"/>
</dbReference>
<comment type="similarity">
    <text evidence="1">Belongs to the 2-oxoacid dehydrogenase family.</text>
</comment>
<accession>A0A7C8JGT9</accession>
<keyword evidence="2" id="KW-0450">Lipoyl</keyword>
<evidence type="ECO:0000313" key="8">
    <source>
        <dbReference type="Proteomes" id="UP000475325"/>
    </source>
</evidence>
<evidence type="ECO:0000259" key="5">
    <source>
        <dbReference type="PROSITE" id="PS50968"/>
    </source>
</evidence>
<feature type="domain" description="Lipoyl-binding" evidence="5">
    <location>
        <begin position="39"/>
        <end position="118"/>
    </location>
</feature>
<dbReference type="FunFam" id="2.40.50.100:FF:000010">
    <property type="entry name" value="Acetyltransferase component of pyruvate dehydrogenase complex"/>
    <property type="match status" value="1"/>
</dbReference>
<dbReference type="GO" id="GO:0045254">
    <property type="term" value="C:pyruvate dehydrogenase complex"/>
    <property type="evidence" value="ECO:0007669"/>
    <property type="project" value="InterPro"/>
</dbReference>
<dbReference type="Gene3D" id="2.40.50.100">
    <property type="match status" value="1"/>
</dbReference>
<dbReference type="InterPro" id="IPR004167">
    <property type="entry name" value="PSBD"/>
</dbReference>
<dbReference type="InterPro" id="IPR003016">
    <property type="entry name" value="2-oxoA_DH_lipoyl-BS"/>
</dbReference>
<evidence type="ECO:0000259" key="6">
    <source>
        <dbReference type="PROSITE" id="PS51826"/>
    </source>
</evidence>
<feature type="compositionally biased region" description="Low complexity" evidence="4">
    <location>
        <begin position="147"/>
        <end position="181"/>
    </location>
</feature>
<protein>
    <submittedName>
        <fullName evidence="7">Pyridoxine biosynthesis protein</fullName>
    </submittedName>
</protein>
<dbReference type="Pfam" id="PF00364">
    <property type="entry name" value="Biotin_lipoyl"/>
    <property type="match status" value="1"/>
</dbReference>
<feature type="region of interest" description="Disordered" evidence="4">
    <location>
        <begin position="251"/>
        <end position="279"/>
    </location>
</feature>
<dbReference type="PANTHER" id="PTHR23151">
    <property type="entry name" value="DIHYDROLIPOAMIDE ACETYL/SUCCINYL-TRANSFERASE-RELATED"/>
    <property type="match status" value="1"/>
</dbReference>
<dbReference type="CDD" id="cd06849">
    <property type="entry name" value="lipoyl_domain"/>
    <property type="match status" value="1"/>
</dbReference>
<comment type="caution">
    <text evidence="7">The sequence shown here is derived from an EMBL/GenBank/DDBJ whole genome shotgun (WGS) entry which is preliminary data.</text>
</comment>
<evidence type="ECO:0000256" key="3">
    <source>
        <dbReference type="ARBA" id="ARBA00022946"/>
    </source>
</evidence>
<dbReference type="PROSITE" id="PS50968">
    <property type="entry name" value="BIOTINYL_LIPOYL"/>
    <property type="match status" value="1"/>
</dbReference>
<feature type="region of interest" description="Disordered" evidence="4">
    <location>
        <begin position="125"/>
        <end position="196"/>
    </location>
</feature>
<dbReference type="InterPro" id="IPR036625">
    <property type="entry name" value="E3-bd_dom_sf"/>
</dbReference>
<reference evidence="7 8" key="1">
    <citation type="submission" date="2019-06" db="EMBL/GenBank/DDBJ databases">
        <authorList>
            <person name="Palmer J.M."/>
        </authorList>
    </citation>
    <scope>NUCLEOTIDE SEQUENCE [LARGE SCALE GENOMIC DNA]</scope>
    <source>
        <strain evidence="7 8">TWF102</strain>
    </source>
</reference>
<name>A0A7C8JGT9_ORBOL</name>
<dbReference type="SUPFAM" id="SSF47005">
    <property type="entry name" value="Peripheral subunit-binding domain of 2-oxo acid dehydrogenase complex"/>
    <property type="match status" value="1"/>
</dbReference>